<dbReference type="PANTHER" id="PTHR30137:SF6">
    <property type="entry name" value="LUCIFERASE-LIKE MONOOXYGENASE"/>
    <property type="match status" value="1"/>
</dbReference>
<feature type="transmembrane region" description="Helical" evidence="3">
    <location>
        <begin position="162"/>
        <end position="184"/>
    </location>
</feature>
<feature type="region of interest" description="Disordered" evidence="2">
    <location>
        <begin position="131"/>
        <end position="154"/>
    </location>
</feature>
<comment type="similarity">
    <text evidence="1">To bacterial alkanal monooxygenase alpha and beta chains.</text>
</comment>
<dbReference type="NCBIfam" id="TIGR03558">
    <property type="entry name" value="oxido_grp_1"/>
    <property type="match status" value="1"/>
</dbReference>
<accession>A0AA35X6U2</accession>
<dbReference type="Proteomes" id="UP001174909">
    <property type="component" value="Unassembled WGS sequence"/>
</dbReference>
<dbReference type="InterPro" id="IPR011251">
    <property type="entry name" value="Luciferase-like_dom"/>
</dbReference>
<evidence type="ECO:0000256" key="2">
    <source>
        <dbReference type="SAM" id="MobiDB-lite"/>
    </source>
</evidence>
<sequence length="332" mass="35243">MTACSLLDLSPIPEGGDAALALRNTADLARHAERWGYRRFWLAEHHNMPGIASAATAVVIGHVAAATSTIRVGAGGIMLPNHAPLVIAEQFGTLATLFPGRIDLGLGRAPGTDQTTSRALRRNLEGDVDAFPATSSSCSTTSRPGARPARARGARGGARRPLWILGSSLFGAHLAAALGLPYAFASHFAPALLMEAIATYRSRFAPSAHCRKPYVMAGLNVFAADTAEEARLLRTSAQQSILSLRRGMPGRLPPPVEHFETRLSPVERQILEQVQSCSVVGAPGAIRTGVAEFVERTGADEVMIVSHIYDHDARLRSLEIAAEQVIADPIGV</sequence>
<keyword evidence="3" id="KW-0472">Membrane</keyword>
<dbReference type="GO" id="GO:0005829">
    <property type="term" value="C:cytosol"/>
    <property type="evidence" value="ECO:0007669"/>
    <property type="project" value="TreeGrafter"/>
</dbReference>
<dbReference type="AlphaFoldDB" id="A0AA35X6U2"/>
<reference evidence="5" key="1">
    <citation type="submission" date="2023-03" db="EMBL/GenBank/DDBJ databases">
        <authorList>
            <person name="Steffen K."/>
            <person name="Cardenas P."/>
        </authorList>
    </citation>
    <scope>NUCLEOTIDE SEQUENCE</scope>
</reference>
<protein>
    <submittedName>
        <fullName evidence="5">Luciferase-like monooxygenase</fullName>
    </submittedName>
</protein>
<evidence type="ECO:0000313" key="5">
    <source>
        <dbReference type="EMBL" id="CAI8047543.1"/>
    </source>
</evidence>
<proteinExistence type="predicted"/>
<keyword evidence="3" id="KW-1133">Transmembrane helix</keyword>
<comment type="caution">
    <text evidence="5">The sequence shown here is derived from an EMBL/GenBank/DDBJ whole genome shotgun (WGS) entry which is preliminary data.</text>
</comment>
<dbReference type="SUPFAM" id="SSF51679">
    <property type="entry name" value="Bacterial luciferase-like"/>
    <property type="match status" value="1"/>
</dbReference>
<dbReference type="CDD" id="cd00347">
    <property type="entry name" value="Flavin_utilizing_monoxygenases"/>
    <property type="match status" value="1"/>
</dbReference>
<keyword evidence="6" id="KW-1185">Reference proteome</keyword>
<dbReference type="FunFam" id="3.20.20.30:FF:000002">
    <property type="entry name" value="LLM class flavin-dependent oxidoreductase"/>
    <property type="match status" value="1"/>
</dbReference>
<keyword evidence="5" id="KW-0503">Monooxygenase</keyword>
<dbReference type="Pfam" id="PF00296">
    <property type="entry name" value="Bac_luciferase"/>
    <property type="match status" value="1"/>
</dbReference>
<gene>
    <name evidence="5" type="ORF">GBAR_LOCUS26278</name>
</gene>
<dbReference type="InterPro" id="IPR019949">
    <property type="entry name" value="CmoO-like"/>
</dbReference>
<organism evidence="5 6">
    <name type="scientific">Geodia barretti</name>
    <name type="common">Barrett's horny sponge</name>
    <dbReference type="NCBI Taxonomy" id="519541"/>
    <lineage>
        <taxon>Eukaryota</taxon>
        <taxon>Metazoa</taxon>
        <taxon>Porifera</taxon>
        <taxon>Demospongiae</taxon>
        <taxon>Heteroscleromorpha</taxon>
        <taxon>Tetractinellida</taxon>
        <taxon>Astrophorina</taxon>
        <taxon>Geodiidae</taxon>
        <taxon>Geodia</taxon>
    </lineage>
</organism>
<evidence type="ECO:0000256" key="1">
    <source>
        <dbReference type="ARBA" id="ARBA00007789"/>
    </source>
</evidence>
<evidence type="ECO:0000313" key="6">
    <source>
        <dbReference type="Proteomes" id="UP001174909"/>
    </source>
</evidence>
<dbReference type="PANTHER" id="PTHR30137">
    <property type="entry name" value="LUCIFERASE-LIKE MONOOXYGENASE"/>
    <property type="match status" value="1"/>
</dbReference>
<dbReference type="InterPro" id="IPR050766">
    <property type="entry name" value="Bact_Lucif_Oxidored"/>
</dbReference>
<dbReference type="GO" id="GO:0004497">
    <property type="term" value="F:monooxygenase activity"/>
    <property type="evidence" value="ECO:0007669"/>
    <property type="project" value="UniProtKB-KW"/>
</dbReference>
<dbReference type="EMBL" id="CASHTH010003654">
    <property type="protein sequence ID" value="CAI8047543.1"/>
    <property type="molecule type" value="Genomic_DNA"/>
</dbReference>
<evidence type="ECO:0000256" key="3">
    <source>
        <dbReference type="SAM" id="Phobius"/>
    </source>
</evidence>
<feature type="compositionally biased region" description="Polar residues" evidence="2">
    <location>
        <begin position="133"/>
        <end position="142"/>
    </location>
</feature>
<keyword evidence="5" id="KW-0560">Oxidoreductase</keyword>
<dbReference type="InterPro" id="IPR036661">
    <property type="entry name" value="Luciferase-like_sf"/>
</dbReference>
<dbReference type="GO" id="GO:0016705">
    <property type="term" value="F:oxidoreductase activity, acting on paired donors, with incorporation or reduction of molecular oxygen"/>
    <property type="evidence" value="ECO:0007669"/>
    <property type="project" value="InterPro"/>
</dbReference>
<name>A0AA35X6U2_GEOBA</name>
<dbReference type="Gene3D" id="3.20.20.30">
    <property type="entry name" value="Luciferase-like domain"/>
    <property type="match status" value="1"/>
</dbReference>
<keyword evidence="3" id="KW-0812">Transmembrane</keyword>
<evidence type="ECO:0000259" key="4">
    <source>
        <dbReference type="Pfam" id="PF00296"/>
    </source>
</evidence>
<feature type="domain" description="Luciferase-like" evidence="4">
    <location>
        <begin position="15"/>
        <end position="300"/>
    </location>
</feature>